<comment type="caution">
    <text evidence="5">The sequence shown here is derived from an EMBL/GenBank/DDBJ whole genome shotgun (WGS) entry which is preliminary data.</text>
</comment>
<dbReference type="Gene3D" id="2.40.10.10">
    <property type="entry name" value="Trypsin-like serine proteases"/>
    <property type="match status" value="4"/>
</dbReference>
<accession>T2IZ37</accession>
<protein>
    <submittedName>
        <fullName evidence="5">TPR domain protein</fullName>
    </submittedName>
</protein>
<dbReference type="InterPro" id="IPR043504">
    <property type="entry name" value="Peptidase_S1_PA_chymotrypsin"/>
</dbReference>
<dbReference type="SMART" id="SM00028">
    <property type="entry name" value="TPR"/>
    <property type="match status" value="12"/>
</dbReference>
<dbReference type="Pfam" id="PF13414">
    <property type="entry name" value="TPR_11"/>
    <property type="match status" value="3"/>
</dbReference>
<gene>
    <name evidence="5" type="ORF">CWATWH0005_4326</name>
</gene>
<feature type="repeat" description="TPR" evidence="3">
    <location>
        <begin position="707"/>
        <end position="740"/>
    </location>
</feature>
<feature type="chain" id="PRO_5004590306" evidence="4">
    <location>
        <begin position="22"/>
        <end position="1001"/>
    </location>
</feature>
<feature type="repeat" description="TPR" evidence="3">
    <location>
        <begin position="809"/>
        <end position="842"/>
    </location>
</feature>
<organism evidence="5 6">
    <name type="scientific">Crocosphaera watsonii WH 0005</name>
    <dbReference type="NCBI Taxonomy" id="423472"/>
    <lineage>
        <taxon>Bacteria</taxon>
        <taxon>Bacillati</taxon>
        <taxon>Cyanobacteriota</taxon>
        <taxon>Cyanophyceae</taxon>
        <taxon>Oscillatoriophycideae</taxon>
        <taxon>Chroococcales</taxon>
        <taxon>Aphanothecaceae</taxon>
        <taxon>Crocosphaera</taxon>
    </lineage>
</organism>
<dbReference type="AlphaFoldDB" id="T2IZ37"/>
<dbReference type="EMBL" id="CAQL01000809">
    <property type="protein sequence ID" value="CCQ57370.1"/>
    <property type="molecule type" value="Genomic_DNA"/>
</dbReference>
<feature type="signal peptide" evidence="4">
    <location>
        <begin position="1"/>
        <end position="21"/>
    </location>
</feature>
<reference evidence="5 6" key="1">
    <citation type="submission" date="2013-01" db="EMBL/GenBank/DDBJ databases">
        <authorList>
            <person name="Bench S."/>
        </authorList>
    </citation>
    <scope>NUCLEOTIDE SEQUENCE [LARGE SCALE GENOMIC DNA]</scope>
    <source>
        <strain evidence="5 6">WH 0005</strain>
    </source>
</reference>
<keyword evidence="1" id="KW-0677">Repeat</keyword>
<keyword evidence="4" id="KW-0732">Signal</keyword>
<sequence length="1001" mass="112463">MFKSSLAFLSSFLLFSPSVFALNTFSNSENKSLNIPEQVTQVNDAEISDYVYKLSKQITVEITTNDNRGSGTLLSKNNNTYLVLTNAHVINNSKTVTIKTYDGKTHQGTLVNNSLVDSISEDYDLVVIQFTSEEEYTVPTEDISTPSENNPVISGGYVAETGEYLVTEGKITQNLTKSFQEGYSIGYTNNIKQGMSGGPILTSMGELIGINGRSAHPILNIGYVYEDGTSPTDEQIQEYRQVSWGIPINTLLTYIKDEMAIAYNLPLPQEVAKVETESYVGYPAEIEEKAKKFVVRIDSIKKQNGSKGENGSGVIIAKEGNIYTVLTANHVLCGGKIWGDCPDYLNYTITTHDGETRELNQSTIIRQEGVDLAVFKFESNDNYAVAELADYNPNKDNKDNFVFAAGFPKIGNDDPQWLFSGGRVHNKEQGLLQIRQNDLSNEQSGALQGVASLTGGYELVYSSITYGGMSGGAVLDAQGRVIGIHGRAEGANDNSITHLGYSLGIPIGTFVALQDRFKAKAQFVTTAQPRISEQQQEDINKAIVETEIPNTRAEAKIWIERGGQLWRLKRLDEAVEAFDQAIKQNNPDNVYLAWYGRGQALGSLGQYQAALEAFKQAINAIPYTASLLENEKDNLQEFQSSILQQQSWVYRNLEKYEKALGAIDQAITLSPNNPNLYNEKSGVLYKLERYEEALGAIDQAIKLAPRAAFYNNRGILYREQEQYDLALSDYNQALNINPQSADVYNSRGFLYSHQQKWDLALSDYNQALTINPQLAGVYSNRGILYHKQKQYDLALSDYNQALNINPQYAQAYNNRGFLYYNQQKWDLALSDFNQALNINPQYASSYLNRGLLYVEQKEYDLALSDYNQAIKFDPQEAKAYLNRGILYSNQQKWDLALSDYNQAIKFDPQEAKAYLNRGILYSNQQKWDLALSDYNQAIKFNPQEAQAYNNRSVIYTLRKQFQKALADAEKAAEFYLQEGNEAKFQNAQKLLKIIRQEMNKN</sequence>
<dbReference type="InterPro" id="IPR050498">
    <property type="entry name" value="Ycf3"/>
</dbReference>
<dbReference type="Gene3D" id="1.25.40.10">
    <property type="entry name" value="Tetratricopeptide repeat domain"/>
    <property type="match status" value="6"/>
</dbReference>
<evidence type="ECO:0000256" key="4">
    <source>
        <dbReference type="SAM" id="SignalP"/>
    </source>
</evidence>
<dbReference type="PROSITE" id="PS50005">
    <property type="entry name" value="TPR"/>
    <property type="match status" value="10"/>
</dbReference>
<feature type="repeat" description="TPR" evidence="3">
    <location>
        <begin position="877"/>
        <end position="910"/>
    </location>
</feature>
<evidence type="ECO:0000256" key="1">
    <source>
        <dbReference type="ARBA" id="ARBA00022737"/>
    </source>
</evidence>
<feature type="repeat" description="TPR" evidence="3">
    <location>
        <begin position="640"/>
        <end position="673"/>
    </location>
</feature>
<proteinExistence type="predicted"/>
<dbReference type="InterPro" id="IPR011990">
    <property type="entry name" value="TPR-like_helical_dom_sf"/>
</dbReference>
<dbReference type="Pfam" id="PF13365">
    <property type="entry name" value="Trypsin_2"/>
    <property type="match status" value="2"/>
</dbReference>
<dbReference type="Pfam" id="PF13432">
    <property type="entry name" value="TPR_16"/>
    <property type="match status" value="2"/>
</dbReference>
<feature type="repeat" description="TPR" evidence="3">
    <location>
        <begin position="911"/>
        <end position="944"/>
    </location>
</feature>
<evidence type="ECO:0000313" key="5">
    <source>
        <dbReference type="EMBL" id="CCQ57370.1"/>
    </source>
</evidence>
<dbReference type="Pfam" id="PF00515">
    <property type="entry name" value="TPR_1"/>
    <property type="match status" value="1"/>
</dbReference>
<feature type="repeat" description="TPR" evidence="3">
    <location>
        <begin position="843"/>
        <end position="876"/>
    </location>
</feature>
<dbReference type="RefSeq" id="WP_021833480.1">
    <property type="nucleotide sequence ID" value="NZ_CAQL01000809.1"/>
</dbReference>
<dbReference type="SUPFAM" id="SSF48452">
    <property type="entry name" value="TPR-like"/>
    <property type="match status" value="2"/>
</dbReference>
<dbReference type="InterPro" id="IPR009003">
    <property type="entry name" value="Peptidase_S1_PA"/>
</dbReference>
<reference evidence="5 6" key="2">
    <citation type="submission" date="2013-09" db="EMBL/GenBank/DDBJ databases">
        <title>Whole genome comparison of six Crocosphaera watsonii strains with differing phenotypes.</title>
        <authorList>
            <person name="Bench S.R."/>
            <person name="Heller P."/>
            <person name="Frank I."/>
            <person name="Arciniega M."/>
            <person name="Shilova I.N."/>
            <person name="Zehr J.P."/>
        </authorList>
    </citation>
    <scope>NUCLEOTIDE SEQUENCE [LARGE SCALE GENOMIC DNA]</scope>
    <source>
        <strain evidence="5 6">WH 0005</strain>
    </source>
</reference>
<name>T2IZ37_CROWT</name>
<dbReference type="InterPro" id="IPR019734">
    <property type="entry name" value="TPR_rpt"/>
</dbReference>
<dbReference type="PANTHER" id="PTHR44858:SF1">
    <property type="entry name" value="UDP-N-ACETYLGLUCOSAMINE--PEPTIDE N-ACETYLGLUCOSAMINYLTRANSFERASE SPINDLY-RELATED"/>
    <property type="match status" value="1"/>
</dbReference>
<feature type="repeat" description="TPR" evidence="3">
    <location>
        <begin position="555"/>
        <end position="588"/>
    </location>
</feature>
<evidence type="ECO:0000313" key="6">
    <source>
        <dbReference type="Proteomes" id="UP000017981"/>
    </source>
</evidence>
<feature type="repeat" description="TPR" evidence="3">
    <location>
        <begin position="591"/>
        <end position="624"/>
    </location>
</feature>
<dbReference type="Proteomes" id="UP000017981">
    <property type="component" value="Unassembled WGS sequence"/>
</dbReference>
<feature type="repeat" description="TPR" evidence="3">
    <location>
        <begin position="741"/>
        <end position="774"/>
    </location>
</feature>
<keyword evidence="2 3" id="KW-0802">TPR repeat</keyword>
<dbReference type="PROSITE" id="PS50293">
    <property type="entry name" value="TPR_REGION"/>
    <property type="match status" value="6"/>
</dbReference>
<dbReference type="SUPFAM" id="SSF50494">
    <property type="entry name" value="Trypsin-like serine proteases"/>
    <property type="match status" value="2"/>
</dbReference>
<dbReference type="PANTHER" id="PTHR44858">
    <property type="entry name" value="TETRATRICOPEPTIDE REPEAT PROTEIN 6"/>
    <property type="match status" value="1"/>
</dbReference>
<evidence type="ECO:0000256" key="3">
    <source>
        <dbReference type="PROSITE-ProRule" id="PRU00339"/>
    </source>
</evidence>
<evidence type="ECO:0000256" key="2">
    <source>
        <dbReference type="ARBA" id="ARBA00022803"/>
    </source>
</evidence>
<feature type="repeat" description="TPR" evidence="3">
    <location>
        <begin position="775"/>
        <end position="808"/>
    </location>
</feature>